<dbReference type="Pfam" id="PF13517">
    <property type="entry name" value="FG-GAP_3"/>
    <property type="match status" value="1"/>
</dbReference>
<reference evidence="2" key="1">
    <citation type="submission" date="2022-07" db="EMBL/GenBank/DDBJ databases">
        <title>Phylogenomic reconstructions and comparative analyses of Kickxellomycotina fungi.</title>
        <authorList>
            <person name="Reynolds N.K."/>
            <person name="Stajich J.E."/>
            <person name="Barry K."/>
            <person name="Grigoriev I.V."/>
            <person name="Crous P."/>
            <person name="Smith M.E."/>
        </authorList>
    </citation>
    <scope>NUCLEOTIDE SEQUENCE</scope>
    <source>
        <strain evidence="2">RSA 1196</strain>
    </source>
</reference>
<gene>
    <name evidence="2" type="ORF">IWQ62_002256</name>
</gene>
<keyword evidence="1" id="KW-0732">Signal</keyword>
<accession>A0A9W8AQR6</accession>
<dbReference type="InterPro" id="IPR013517">
    <property type="entry name" value="FG-GAP"/>
</dbReference>
<name>A0A9W8AQR6_9FUNG</name>
<feature type="non-terminal residue" evidence="2">
    <location>
        <position position="235"/>
    </location>
</feature>
<evidence type="ECO:0008006" key="4">
    <source>
        <dbReference type="Google" id="ProtNLM"/>
    </source>
</evidence>
<dbReference type="AlphaFoldDB" id="A0A9W8AQR6"/>
<comment type="caution">
    <text evidence="2">The sequence shown here is derived from an EMBL/GenBank/DDBJ whole genome shotgun (WGS) entry which is preliminary data.</text>
</comment>
<protein>
    <recommendedName>
        <fullName evidence="4">VCBS repeat-containing protein</fullName>
    </recommendedName>
</protein>
<dbReference type="InterPro" id="IPR024881">
    <property type="entry name" value="Tip"/>
</dbReference>
<evidence type="ECO:0000256" key="1">
    <source>
        <dbReference type="ARBA" id="ARBA00022729"/>
    </source>
</evidence>
<dbReference type="PANTHER" id="PTHR13412">
    <property type="entry name" value="T-CELL IMMUNOMODULATORY PROTEIN HOMOLOG"/>
    <property type="match status" value="1"/>
</dbReference>
<dbReference type="PANTHER" id="PTHR13412:SF0">
    <property type="entry name" value="T-CELL IMMUNOMODULATORY PROTEIN"/>
    <property type="match status" value="1"/>
</dbReference>
<dbReference type="GO" id="GO:0005886">
    <property type="term" value="C:plasma membrane"/>
    <property type="evidence" value="ECO:0007669"/>
    <property type="project" value="TreeGrafter"/>
</dbReference>
<organism evidence="2 3">
    <name type="scientific">Dispira parvispora</name>
    <dbReference type="NCBI Taxonomy" id="1520584"/>
    <lineage>
        <taxon>Eukaryota</taxon>
        <taxon>Fungi</taxon>
        <taxon>Fungi incertae sedis</taxon>
        <taxon>Zoopagomycota</taxon>
        <taxon>Kickxellomycotina</taxon>
        <taxon>Dimargaritomycetes</taxon>
        <taxon>Dimargaritales</taxon>
        <taxon>Dimargaritaceae</taxon>
        <taxon>Dispira</taxon>
    </lineage>
</organism>
<dbReference type="Gene3D" id="2.130.10.130">
    <property type="entry name" value="Integrin alpha, N-terminal"/>
    <property type="match status" value="1"/>
</dbReference>
<dbReference type="Proteomes" id="UP001150925">
    <property type="component" value="Unassembled WGS sequence"/>
</dbReference>
<dbReference type="InterPro" id="IPR028994">
    <property type="entry name" value="Integrin_alpha_N"/>
</dbReference>
<keyword evidence="3" id="KW-1185">Reference proteome</keyword>
<dbReference type="EMBL" id="JANBPY010000453">
    <property type="protein sequence ID" value="KAJ1966785.1"/>
    <property type="molecule type" value="Genomic_DNA"/>
</dbReference>
<sequence length="235" mass="26203">MWFDDGKRLLGYWTAVLLLGMGHSGQLAGASWTRKWLFKESRLYPIQDVGLEQVQGLVAAFGDFNADKSTDLFVLGDDQRTLDVYLWESTATTFQRLESGHLDFNTWEDSNGNALVVTSVIPGDFNYDGQLDVLVLSQRDTDDQDLPVYMRVYLGDGKDGFQDTPVELDSAAKTHPIPVDLSGDMTTDLLGFVQTEKNTVVPKLWTNNARAHDQEKPLFTLQDVPFGASDDSTTL</sequence>
<proteinExistence type="predicted"/>
<evidence type="ECO:0000313" key="2">
    <source>
        <dbReference type="EMBL" id="KAJ1966785.1"/>
    </source>
</evidence>
<dbReference type="OrthoDB" id="10022113at2759"/>
<dbReference type="SUPFAM" id="SSF69318">
    <property type="entry name" value="Integrin alpha N-terminal domain"/>
    <property type="match status" value="1"/>
</dbReference>
<evidence type="ECO:0000313" key="3">
    <source>
        <dbReference type="Proteomes" id="UP001150925"/>
    </source>
</evidence>